<keyword evidence="1" id="KW-0812">Transmembrane</keyword>
<dbReference type="EMBL" id="VSSQ01073458">
    <property type="protein sequence ID" value="MPN24566.1"/>
    <property type="molecule type" value="Genomic_DNA"/>
</dbReference>
<dbReference type="AlphaFoldDB" id="A0A645GEI7"/>
<organism evidence="2">
    <name type="scientific">bioreactor metagenome</name>
    <dbReference type="NCBI Taxonomy" id="1076179"/>
    <lineage>
        <taxon>unclassified sequences</taxon>
        <taxon>metagenomes</taxon>
        <taxon>ecological metagenomes</taxon>
    </lineage>
</organism>
<protein>
    <submittedName>
        <fullName evidence="2">Uncharacterized protein</fullName>
    </submittedName>
</protein>
<feature type="transmembrane region" description="Helical" evidence="1">
    <location>
        <begin position="107"/>
        <end position="132"/>
    </location>
</feature>
<gene>
    <name evidence="2" type="ORF">SDC9_171965</name>
</gene>
<name>A0A645GEI7_9ZZZZ</name>
<proteinExistence type="predicted"/>
<reference evidence="2" key="1">
    <citation type="submission" date="2019-08" db="EMBL/GenBank/DDBJ databases">
        <authorList>
            <person name="Kucharzyk K."/>
            <person name="Murdoch R.W."/>
            <person name="Higgins S."/>
            <person name="Loffler F."/>
        </authorList>
    </citation>
    <scope>NUCLEOTIDE SEQUENCE</scope>
</reference>
<sequence>MSAVHNRLFLPVQPRALPAAIHQIMQNQQVIMHDPYADRLSGQFLDFFDDSLRDFQAHIMRKCFKLKLLFLFQYLDFVHCACTFPLMGPPHFETAPSLYLFYQPRMIPAPASASSAISITTWLCSSISLAFAKSFAWIMRANSRNSSYIRCGWTFLSTA</sequence>
<evidence type="ECO:0000313" key="2">
    <source>
        <dbReference type="EMBL" id="MPN24566.1"/>
    </source>
</evidence>
<evidence type="ECO:0000256" key="1">
    <source>
        <dbReference type="SAM" id="Phobius"/>
    </source>
</evidence>
<feature type="transmembrane region" description="Helical" evidence="1">
    <location>
        <begin position="68"/>
        <end position="87"/>
    </location>
</feature>
<keyword evidence="1" id="KW-1133">Transmembrane helix</keyword>
<comment type="caution">
    <text evidence="2">The sequence shown here is derived from an EMBL/GenBank/DDBJ whole genome shotgun (WGS) entry which is preliminary data.</text>
</comment>
<accession>A0A645GEI7</accession>
<keyword evidence="1" id="KW-0472">Membrane</keyword>